<keyword evidence="2 3" id="KW-0808">Transferase</keyword>
<name>A0A4R6RP83_9BURK</name>
<keyword evidence="1" id="KW-0328">Glycosyltransferase</keyword>
<dbReference type="Gene3D" id="3.40.50.2000">
    <property type="entry name" value="Glycogen Phosphorylase B"/>
    <property type="match status" value="2"/>
</dbReference>
<dbReference type="OrthoDB" id="9807356at2"/>
<dbReference type="Proteomes" id="UP000294593">
    <property type="component" value="Unassembled WGS sequence"/>
</dbReference>
<sequence>MTATSPTATQPRTVVIYRLGSLGDTLVALPCFHAIERATPGARRVVLTNFPVSAKAAPLEGILGGSGLIDQALAYPVGTRSLKALWTLRKQLRTLGADTLYYLTPARGMAAVWRDILYFKLCGFKHIVGAPSTPALQTWQVVNAQGELEPECARLARSLCADGSVPRIDLHDRSLWDLRLSPTELANADRITSHLDGVPRLVINMGGKVAEKDWGEGNWMALLNGLAHAHPNLGLLVVGAQEDSERARRVTGQWPGPVVDACGRLSPRESAAAMRRASLFIGHDSGPMHLAASVGVPCVGLFGGYNRPVVWHPFGQGHRVIHRMSGVQDIGVNEVLTQALQALADLAETPTAQASRG</sequence>
<dbReference type="SUPFAM" id="SSF53756">
    <property type="entry name" value="UDP-Glycosyltransferase/glycogen phosphorylase"/>
    <property type="match status" value="1"/>
</dbReference>
<evidence type="ECO:0000313" key="4">
    <source>
        <dbReference type="Proteomes" id="UP000294593"/>
    </source>
</evidence>
<proteinExistence type="predicted"/>
<organism evidence="3 4">
    <name type="scientific">Aquabacterium commune</name>
    <dbReference type="NCBI Taxonomy" id="70586"/>
    <lineage>
        <taxon>Bacteria</taxon>
        <taxon>Pseudomonadati</taxon>
        <taxon>Pseudomonadota</taxon>
        <taxon>Betaproteobacteria</taxon>
        <taxon>Burkholderiales</taxon>
        <taxon>Aquabacterium</taxon>
    </lineage>
</organism>
<comment type="caution">
    <text evidence="3">The sequence shown here is derived from an EMBL/GenBank/DDBJ whole genome shotgun (WGS) entry which is preliminary data.</text>
</comment>
<protein>
    <submittedName>
        <fullName evidence="3">ADP-heptose:LPS heptosyltransferase</fullName>
    </submittedName>
</protein>
<dbReference type="AlphaFoldDB" id="A0A4R6RP83"/>
<dbReference type="GO" id="GO:0008713">
    <property type="term" value="F:ADP-heptose-lipopolysaccharide heptosyltransferase activity"/>
    <property type="evidence" value="ECO:0007669"/>
    <property type="project" value="TreeGrafter"/>
</dbReference>
<reference evidence="3 4" key="1">
    <citation type="submission" date="2019-03" db="EMBL/GenBank/DDBJ databases">
        <title>Genomic Encyclopedia of Type Strains, Phase IV (KMG-IV): sequencing the most valuable type-strain genomes for metagenomic binning, comparative biology and taxonomic classification.</title>
        <authorList>
            <person name="Goeker M."/>
        </authorList>
    </citation>
    <scope>NUCLEOTIDE SEQUENCE [LARGE SCALE GENOMIC DNA]</scope>
    <source>
        <strain evidence="3 4">DSM 11901</strain>
    </source>
</reference>
<evidence type="ECO:0000313" key="3">
    <source>
        <dbReference type="EMBL" id="TDP88553.1"/>
    </source>
</evidence>
<gene>
    <name evidence="3" type="ORF">EV672_101705</name>
</gene>
<keyword evidence="4" id="KW-1185">Reference proteome</keyword>
<dbReference type="EMBL" id="SNXW01000001">
    <property type="protein sequence ID" value="TDP88553.1"/>
    <property type="molecule type" value="Genomic_DNA"/>
</dbReference>
<dbReference type="CDD" id="cd03789">
    <property type="entry name" value="GT9_LPS_heptosyltransferase"/>
    <property type="match status" value="1"/>
</dbReference>
<dbReference type="InterPro" id="IPR051199">
    <property type="entry name" value="LPS_LOS_Heptosyltrfase"/>
</dbReference>
<dbReference type="InterPro" id="IPR002201">
    <property type="entry name" value="Glyco_trans_9"/>
</dbReference>
<dbReference type="RefSeq" id="WP_133606238.1">
    <property type="nucleotide sequence ID" value="NZ_SNXW01000001.1"/>
</dbReference>
<dbReference type="PANTHER" id="PTHR30160">
    <property type="entry name" value="TETRAACYLDISACCHARIDE 4'-KINASE-RELATED"/>
    <property type="match status" value="1"/>
</dbReference>
<dbReference type="Pfam" id="PF01075">
    <property type="entry name" value="Glyco_transf_9"/>
    <property type="match status" value="1"/>
</dbReference>
<dbReference type="GO" id="GO:0009244">
    <property type="term" value="P:lipopolysaccharide core region biosynthetic process"/>
    <property type="evidence" value="ECO:0007669"/>
    <property type="project" value="TreeGrafter"/>
</dbReference>
<evidence type="ECO:0000256" key="2">
    <source>
        <dbReference type="ARBA" id="ARBA00022679"/>
    </source>
</evidence>
<accession>A0A4R6RP83</accession>
<dbReference type="GO" id="GO:0005829">
    <property type="term" value="C:cytosol"/>
    <property type="evidence" value="ECO:0007669"/>
    <property type="project" value="TreeGrafter"/>
</dbReference>
<evidence type="ECO:0000256" key="1">
    <source>
        <dbReference type="ARBA" id="ARBA00022676"/>
    </source>
</evidence>